<dbReference type="AlphaFoldDB" id="A0A1F2ULI6"/>
<dbReference type="InterPro" id="IPR012340">
    <property type="entry name" value="NA-bd_OB-fold"/>
</dbReference>
<dbReference type="GO" id="GO:0005886">
    <property type="term" value="C:plasma membrane"/>
    <property type="evidence" value="ECO:0007669"/>
    <property type="project" value="InterPro"/>
</dbReference>
<comment type="caution">
    <text evidence="5">The sequence shown here is derived from an EMBL/GenBank/DDBJ whole genome shotgun (WGS) entry which is preliminary data.</text>
</comment>
<dbReference type="InterPro" id="IPR004329">
    <property type="entry name" value="CcmE"/>
</dbReference>
<dbReference type="InterPro" id="IPR036127">
    <property type="entry name" value="CcmE-like_sf"/>
</dbReference>
<reference evidence="5 6" key="1">
    <citation type="journal article" date="2016" name="Nat. Commun.">
        <title>Thousands of microbial genomes shed light on interconnected biogeochemical processes in an aquifer system.</title>
        <authorList>
            <person name="Anantharaman K."/>
            <person name="Brown C.T."/>
            <person name="Hug L.A."/>
            <person name="Sharon I."/>
            <person name="Castelle C.J."/>
            <person name="Probst A.J."/>
            <person name="Thomas B.C."/>
            <person name="Singh A."/>
            <person name="Wilkins M.J."/>
            <person name="Karaoz U."/>
            <person name="Brodie E.L."/>
            <person name="Williams K.H."/>
            <person name="Hubbard S.S."/>
            <person name="Banfield J.F."/>
        </authorList>
    </citation>
    <scope>NUCLEOTIDE SEQUENCE [LARGE SCALE GENOMIC DNA]</scope>
</reference>
<evidence type="ECO:0000256" key="4">
    <source>
        <dbReference type="ARBA" id="ARBA00023136"/>
    </source>
</evidence>
<sequence length="141" mass="15491">MADSRSKIRLLIVTGILLVVVGYMIYSSAGQSTAYFKDINEVTADSTYVGKTVKVGGLVLKDSVKKDGKTVTFKIYEKDKAHSQITVVYSGQLPSQFGSDIEAIVDGKLVSQERIEADRLVTKCPSKYEGEMKKEKGKTDE</sequence>
<dbReference type="SUPFAM" id="SSF82093">
    <property type="entry name" value="Heme chaperone CcmE"/>
    <property type="match status" value="1"/>
</dbReference>
<protein>
    <recommendedName>
        <fullName evidence="7">Cytochrome c maturation protein CcmE</fullName>
    </recommendedName>
</protein>
<keyword evidence="4" id="KW-0472">Membrane</keyword>
<keyword evidence="2" id="KW-0349">Heme</keyword>
<evidence type="ECO:0000256" key="2">
    <source>
        <dbReference type="ARBA" id="ARBA00022617"/>
    </source>
</evidence>
<dbReference type="Pfam" id="PF03100">
    <property type="entry name" value="CcmE"/>
    <property type="match status" value="1"/>
</dbReference>
<evidence type="ECO:0000313" key="6">
    <source>
        <dbReference type="Proteomes" id="UP000178086"/>
    </source>
</evidence>
<keyword evidence="2" id="KW-0408">Iron</keyword>
<dbReference type="Proteomes" id="UP000178086">
    <property type="component" value="Unassembled WGS sequence"/>
</dbReference>
<gene>
    <name evidence="5" type="ORF">A2074_05655</name>
</gene>
<dbReference type="GO" id="GO:0017004">
    <property type="term" value="P:cytochrome complex assembly"/>
    <property type="evidence" value="ECO:0007669"/>
    <property type="project" value="UniProtKB-KW"/>
</dbReference>
<evidence type="ECO:0000256" key="3">
    <source>
        <dbReference type="ARBA" id="ARBA00022748"/>
    </source>
</evidence>
<comment type="subcellular location">
    <subcellularLocation>
        <location evidence="1">Membrane</location>
    </subcellularLocation>
</comment>
<dbReference type="GO" id="GO:0020037">
    <property type="term" value="F:heme binding"/>
    <property type="evidence" value="ECO:0007669"/>
    <property type="project" value="InterPro"/>
</dbReference>
<accession>A0A1F2ULI6</accession>
<evidence type="ECO:0000313" key="5">
    <source>
        <dbReference type="EMBL" id="OFW33837.1"/>
    </source>
</evidence>
<evidence type="ECO:0000256" key="1">
    <source>
        <dbReference type="ARBA" id="ARBA00004370"/>
    </source>
</evidence>
<dbReference type="EMBL" id="MELI01000058">
    <property type="protein sequence ID" value="OFW33837.1"/>
    <property type="molecule type" value="Genomic_DNA"/>
</dbReference>
<dbReference type="Gene3D" id="2.40.50.140">
    <property type="entry name" value="Nucleic acid-binding proteins"/>
    <property type="match status" value="1"/>
</dbReference>
<organism evidence="5 6">
    <name type="scientific">Candidatus Aquicultor primus</name>
    <dbReference type="NCBI Taxonomy" id="1797195"/>
    <lineage>
        <taxon>Bacteria</taxon>
        <taxon>Bacillati</taxon>
        <taxon>Actinomycetota</taxon>
        <taxon>Candidatus Aquicultoria</taxon>
        <taxon>Candidatus Aquicultorales</taxon>
        <taxon>Candidatus Aquicultoraceae</taxon>
        <taxon>Candidatus Aquicultor</taxon>
    </lineage>
</organism>
<keyword evidence="3" id="KW-0201">Cytochrome c-type biogenesis</keyword>
<name>A0A1F2ULI6_9ACTN</name>
<proteinExistence type="predicted"/>
<keyword evidence="2" id="KW-0479">Metal-binding</keyword>
<dbReference type="GO" id="GO:0017003">
    <property type="term" value="P:protein-heme linkage"/>
    <property type="evidence" value="ECO:0007669"/>
    <property type="project" value="InterPro"/>
</dbReference>
<evidence type="ECO:0008006" key="7">
    <source>
        <dbReference type="Google" id="ProtNLM"/>
    </source>
</evidence>